<sequence>MDTKKEQKEQKEQNQYFCKKCDFKCFKKYNFERHNLTGKHSRIHFGYILDTKKEQKEQNNIYGEDFYKCECGKEYKYSQGLSKHKKICTYTIETSQNIVPNDKELIMVLIKENSELKNMVLDVCQKIQPLNNTINSHNVNSNNKTFNLNVFLNETCKDAMNITDFVESLKLQLCDLEYVGKLGFVNGISNIIVKKLNSLDETKRPIHCTDAKREVLYVKDEDKWEKENEENVKLRKVIKKIANKNSRLLYEFKEKYPDCGKSESKYSDHYNKLIIEAMGGSGDNDIEKEDKIIKMIAREVVIDKANY</sequence>
<dbReference type="AlphaFoldDB" id="A0A6C0IE35"/>
<reference evidence="1" key="1">
    <citation type="journal article" date="2020" name="Nature">
        <title>Giant virus diversity and host interactions through global metagenomics.</title>
        <authorList>
            <person name="Schulz F."/>
            <person name="Roux S."/>
            <person name="Paez-Espino D."/>
            <person name="Jungbluth S."/>
            <person name="Walsh D.A."/>
            <person name="Denef V.J."/>
            <person name="McMahon K.D."/>
            <person name="Konstantinidis K.T."/>
            <person name="Eloe-Fadrosh E.A."/>
            <person name="Kyrpides N.C."/>
            <person name="Woyke T."/>
        </authorList>
    </citation>
    <scope>NUCLEOTIDE SEQUENCE</scope>
    <source>
        <strain evidence="1">GVMAG-M-3300023184-72</strain>
    </source>
</reference>
<organism evidence="1">
    <name type="scientific">viral metagenome</name>
    <dbReference type="NCBI Taxonomy" id="1070528"/>
    <lineage>
        <taxon>unclassified sequences</taxon>
        <taxon>metagenomes</taxon>
        <taxon>organismal metagenomes</taxon>
    </lineage>
</organism>
<evidence type="ECO:0008006" key="2">
    <source>
        <dbReference type="Google" id="ProtNLM"/>
    </source>
</evidence>
<accession>A0A6C0IE35</accession>
<evidence type="ECO:0000313" key="1">
    <source>
        <dbReference type="EMBL" id="QHT90880.1"/>
    </source>
</evidence>
<dbReference type="EMBL" id="MN740161">
    <property type="protein sequence ID" value="QHT90880.1"/>
    <property type="molecule type" value="Genomic_DNA"/>
</dbReference>
<protein>
    <recommendedName>
        <fullName evidence="2">C2H2-type domain-containing protein</fullName>
    </recommendedName>
</protein>
<proteinExistence type="predicted"/>
<name>A0A6C0IE35_9ZZZZ</name>